<keyword evidence="1" id="KW-0732">Signal</keyword>
<keyword evidence="3" id="KW-1185">Reference proteome</keyword>
<dbReference type="RefSeq" id="WP_089234143.1">
    <property type="nucleotide sequence ID" value="NZ_FZOY01000006.1"/>
</dbReference>
<name>A0A239K5F0_9RHOB</name>
<accession>A0A239K5F0</accession>
<protein>
    <recommendedName>
        <fullName evidence="4">Lipoprotein</fullName>
    </recommendedName>
</protein>
<feature type="signal peptide" evidence="1">
    <location>
        <begin position="1"/>
        <end position="20"/>
    </location>
</feature>
<dbReference type="Proteomes" id="UP000198426">
    <property type="component" value="Unassembled WGS sequence"/>
</dbReference>
<evidence type="ECO:0000313" key="2">
    <source>
        <dbReference type="EMBL" id="SNT12354.1"/>
    </source>
</evidence>
<organism evidence="2 3">
    <name type="scientific">Tropicimonas sediminicola</name>
    <dbReference type="NCBI Taxonomy" id="1031541"/>
    <lineage>
        <taxon>Bacteria</taxon>
        <taxon>Pseudomonadati</taxon>
        <taxon>Pseudomonadota</taxon>
        <taxon>Alphaproteobacteria</taxon>
        <taxon>Rhodobacterales</taxon>
        <taxon>Roseobacteraceae</taxon>
        <taxon>Tropicimonas</taxon>
    </lineage>
</organism>
<reference evidence="2 3" key="1">
    <citation type="submission" date="2017-06" db="EMBL/GenBank/DDBJ databases">
        <authorList>
            <person name="Kim H.J."/>
            <person name="Triplett B.A."/>
        </authorList>
    </citation>
    <scope>NUCLEOTIDE SEQUENCE [LARGE SCALE GENOMIC DNA]</scope>
    <source>
        <strain evidence="2 3">DSM 29339</strain>
    </source>
</reference>
<dbReference type="EMBL" id="FZOY01000006">
    <property type="protein sequence ID" value="SNT12354.1"/>
    <property type="molecule type" value="Genomic_DNA"/>
</dbReference>
<evidence type="ECO:0000256" key="1">
    <source>
        <dbReference type="SAM" id="SignalP"/>
    </source>
</evidence>
<evidence type="ECO:0008006" key="4">
    <source>
        <dbReference type="Google" id="ProtNLM"/>
    </source>
</evidence>
<dbReference type="PROSITE" id="PS51257">
    <property type="entry name" value="PROKAR_LIPOPROTEIN"/>
    <property type="match status" value="1"/>
</dbReference>
<evidence type="ECO:0000313" key="3">
    <source>
        <dbReference type="Proteomes" id="UP000198426"/>
    </source>
</evidence>
<gene>
    <name evidence="2" type="ORF">SAMN05421757_106210</name>
</gene>
<sequence>MTTAKPWLAALAALSLTACTTTTSGIGVDGEPNFIEELPEAVVAMAAPHQDLNSVVIMPEDDCYWYRWVGPVETTYLPLRTVEGRMICARA</sequence>
<proteinExistence type="predicted"/>
<dbReference type="AlphaFoldDB" id="A0A239K5F0"/>
<feature type="chain" id="PRO_5012512022" description="Lipoprotein" evidence="1">
    <location>
        <begin position="21"/>
        <end position="91"/>
    </location>
</feature>
<dbReference type="OrthoDB" id="7659063at2"/>